<accession>A0ABT6BEN5</accession>
<dbReference type="RefSeq" id="WP_320552224.1">
    <property type="nucleotide sequence ID" value="NZ_JAQLOK010000007.1"/>
</dbReference>
<gene>
    <name evidence="1" type="ORF">P3W24_15975</name>
</gene>
<sequence length="76" mass="8418">MVESKASAFKILTKQFVDEQWEVKDNQQRDGGTVYVKLCKGGIATVLDGRGSVGADSLYLGVIWARNSKHVAWCEK</sequence>
<name>A0ABT6BEN5_9GAMM</name>
<dbReference type="Proteomes" id="UP001528850">
    <property type="component" value="Unassembled WGS sequence"/>
</dbReference>
<evidence type="ECO:0000313" key="2">
    <source>
        <dbReference type="Proteomes" id="UP001528850"/>
    </source>
</evidence>
<organism evidence="1 2">
    <name type="scientific">Luteibacter sahnii</name>
    <dbReference type="NCBI Taxonomy" id="3021977"/>
    <lineage>
        <taxon>Bacteria</taxon>
        <taxon>Pseudomonadati</taxon>
        <taxon>Pseudomonadota</taxon>
        <taxon>Gammaproteobacteria</taxon>
        <taxon>Lysobacterales</taxon>
        <taxon>Rhodanobacteraceae</taxon>
        <taxon>Luteibacter</taxon>
    </lineage>
</organism>
<keyword evidence="2" id="KW-1185">Reference proteome</keyword>
<reference evidence="1 2" key="1">
    <citation type="journal article" date="2024" name="Curr. Microbiol.">
        <title>Luteibacter sahnii sp. nov., A Novel Yellow-Colored Xanthomonadin Pigment Producing Probiotic Bacterium from Healthy Rice Seed Microbiome.</title>
        <authorList>
            <person name="Jaiswal G."/>
            <person name="Rana R."/>
            <person name="Nayak P.K."/>
            <person name="Chouhan R."/>
            <person name="Gandhi S.G."/>
            <person name="Patel H.K."/>
            <person name="Patil P.B."/>
        </authorList>
    </citation>
    <scope>NUCLEOTIDE SEQUENCE [LARGE SCALE GENOMIC DNA]</scope>
    <source>
        <strain evidence="1 2">PPL201</strain>
    </source>
</reference>
<comment type="caution">
    <text evidence="1">The sequence shown here is derived from an EMBL/GenBank/DDBJ whole genome shotgun (WGS) entry which is preliminary data.</text>
</comment>
<evidence type="ECO:0000313" key="1">
    <source>
        <dbReference type="EMBL" id="MDF4026470.1"/>
    </source>
</evidence>
<proteinExistence type="predicted"/>
<dbReference type="EMBL" id="JARJJS010000005">
    <property type="protein sequence ID" value="MDF4026470.1"/>
    <property type="molecule type" value="Genomic_DNA"/>
</dbReference>
<protein>
    <submittedName>
        <fullName evidence="1">Uncharacterized protein</fullName>
    </submittedName>
</protein>